<dbReference type="Pfam" id="PF05258">
    <property type="entry name" value="DciA"/>
    <property type="match status" value="1"/>
</dbReference>
<dbReference type="AlphaFoldDB" id="C6X9C4"/>
<gene>
    <name evidence="1" type="ordered locus">Msip34_0496</name>
</gene>
<name>C6X9C4_METGS</name>
<protein>
    <recommendedName>
        <fullName evidence="3">DUF721 domain-containing protein</fullName>
    </recommendedName>
</protein>
<evidence type="ECO:0000313" key="2">
    <source>
        <dbReference type="Proteomes" id="UP000002743"/>
    </source>
</evidence>
<reference evidence="1 2" key="2">
    <citation type="journal article" date="2011" name="J. Bacteriol.">
        <title>Genomes of three methylotrophs from a single niche uncover genetic and metabolic divergence of Methylophilaceae.</title>
        <authorList>
            <person name="Lapidus A."/>
            <person name="Clum A."/>
            <person name="Labutti K."/>
            <person name="Kaluzhnaya M.G."/>
            <person name="Lim S."/>
            <person name="Beck D.A."/>
            <person name="Glavina Del Rio T."/>
            <person name="Nolan M."/>
            <person name="Mavromatis K."/>
            <person name="Huntemann M."/>
            <person name="Lucas S."/>
            <person name="Lidstrom M.E."/>
            <person name="Ivanova N."/>
            <person name="Chistoserdova L."/>
        </authorList>
    </citation>
    <scope>NUCLEOTIDE SEQUENCE [LARGE SCALE GENOMIC DNA]</scope>
    <source>
        <strain evidence="1 2">SIP3-4</strain>
    </source>
</reference>
<dbReference type="STRING" id="582744.Msip34_0496"/>
<dbReference type="eggNOG" id="COG4701">
    <property type="taxonomic scope" value="Bacteria"/>
</dbReference>
<reference evidence="2" key="1">
    <citation type="submission" date="2009-07" db="EMBL/GenBank/DDBJ databases">
        <title>Complete sequence of chromosome of Methylovorus sp. SIP3-4.</title>
        <authorList>
            <person name="Lucas S."/>
            <person name="Copeland A."/>
            <person name="Lapidus A."/>
            <person name="Glavina del Rio T."/>
            <person name="Tice H."/>
            <person name="Bruce D."/>
            <person name="Goodwin L."/>
            <person name="Pitluck S."/>
            <person name="Clum A."/>
            <person name="Larimer F."/>
            <person name="Land M."/>
            <person name="Hauser L."/>
            <person name="Kyrpides N."/>
            <person name="Mikhailova N."/>
            <person name="Kayluzhnaya M."/>
            <person name="Chistoserdova L."/>
        </authorList>
    </citation>
    <scope>NUCLEOTIDE SEQUENCE [LARGE SCALE GENOMIC DNA]</scope>
    <source>
        <strain evidence="2">SIP3-4</strain>
    </source>
</reference>
<dbReference type="KEGG" id="mei:Msip34_0496"/>
<dbReference type="RefSeq" id="WP_013441323.1">
    <property type="nucleotide sequence ID" value="NC_012969.1"/>
</dbReference>
<dbReference type="HOGENOM" id="CLU_114851_2_1_4"/>
<organism evidence="1 2">
    <name type="scientific">Methylovorus glucosotrophus (strain SIP3-4)</name>
    <dbReference type="NCBI Taxonomy" id="582744"/>
    <lineage>
        <taxon>Bacteria</taxon>
        <taxon>Pseudomonadati</taxon>
        <taxon>Pseudomonadota</taxon>
        <taxon>Betaproteobacteria</taxon>
        <taxon>Nitrosomonadales</taxon>
        <taxon>Methylophilaceae</taxon>
        <taxon>Methylovorus</taxon>
    </lineage>
</organism>
<evidence type="ECO:0000313" key="1">
    <source>
        <dbReference type="EMBL" id="ACT49744.1"/>
    </source>
</evidence>
<accession>C6X9C4</accession>
<dbReference type="EMBL" id="CP001674">
    <property type="protein sequence ID" value="ACT49744.1"/>
    <property type="molecule type" value="Genomic_DNA"/>
</dbReference>
<evidence type="ECO:0008006" key="3">
    <source>
        <dbReference type="Google" id="ProtNLM"/>
    </source>
</evidence>
<proteinExistence type="predicted"/>
<dbReference type="OrthoDB" id="9180666at2"/>
<keyword evidence="2" id="KW-1185">Reference proteome</keyword>
<sequence>MRKLNALFKDNANLEALTSLSDSLTASKNAWNAVVPAQLARYTQPGVIKHKRLTVYAHNGAIAARLKLLLPTLISGLQKQGVEVTSIRVEVQVQSGTRETPKILRTLSAQAAENLDDLAQKLKGSPLGEALSRLISRAEK</sequence>
<dbReference type="InterPro" id="IPR007922">
    <property type="entry name" value="DciA-like"/>
</dbReference>
<dbReference type="Proteomes" id="UP000002743">
    <property type="component" value="Chromosome"/>
</dbReference>